<dbReference type="EMBL" id="FLUB01000020">
    <property type="protein sequence ID" value="SBV68877.1"/>
    <property type="molecule type" value="Genomic_DNA"/>
</dbReference>
<dbReference type="RefSeq" id="WP_044702107.1">
    <property type="nucleotide sequence ID" value="NZ_LT598671.1"/>
</dbReference>
<dbReference type="PANTHER" id="PTHR33420">
    <property type="entry name" value="FIMBRIAL SUBUNIT ELFA-RELATED"/>
    <property type="match status" value="1"/>
</dbReference>
<dbReference type="GO" id="GO:0043709">
    <property type="term" value="P:cell adhesion involved in single-species biofilm formation"/>
    <property type="evidence" value="ECO:0007669"/>
    <property type="project" value="TreeGrafter"/>
</dbReference>
<gene>
    <name evidence="3" type="ORF">KL86CIT2_390158</name>
    <name evidence="4" type="ORF">KM92CIT3_81127</name>
</gene>
<accession>A0A212IR51</accession>
<evidence type="ECO:0000313" key="3">
    <source>
        <dbReference type="EMBL" id="SBV64832.1"/>
    </source>
</evidence>
<name>A0A212IR51_9ENTR</name>
<dbReference type="SUPFAM" id="SSF49401">
    <property type="entry name" value="Bacterial adhesins"/>
    <property type="match status" value="1"/>
</dbReference>
<evidence type="ECO:0000313" key="4">
    <source>
        <dbReference type="EMBL" id="SBV68877.1"/>
    </source>
</evidence>
<feature type="signal peptide" evidence="1">
    <location>
        <begin position="1"/>
        <end position="21"/>
    </location>
</feature>
<dbReference type="AlphaFoldDB" id="A0A212IR51"/>
<protein>
    <recommendedName>
        <fullName evidence="2">Fimbrial-type adhesion domain-containing protein</fullName>
    </recommendedName>
</protein>
<dbReference type="GO" id="GO:0009289">
    <property type="term" value="C:pilus"/>
    <property type="evidence" value="ECO:0007669"/>
    <property type="project" value="InterPro"/>
</dbReference>
<feature type="chain" id="PRO_5015073815" description="Fimbrial-type adhesion domain-containing protein" evidence="1">
    <location>
        <begin position="22"/>
        <end position="192"/>
    </location>
</feature>
<dbReference type="Gene3D" id="2.60.40.1090">
    <property type="entry name" value="Fimbrial-type adhesion domain"/>
    <property type="match status" value="1"/>
</dbReference>
<keyword evidence="1" id="KW-0732">Signal</keyword>
<dbReference type="Pfam" id="PF00419">
    <property type="entry name" value="Fimbrial"/>
    <property type="match status" value="1"/>
</dbReference>
<evidence type="ECO:0000259" key="2">
    <source>
        <dbReference type="Pfam" id="PF00419"/>
    </source>
</evidence>
<organism evidence="4">
    <name type="scientific">uncultured Citrobacter sp</name>
    <dbReference type="NCBI Taxonomy" id="200446"/>
    <lineage>
        <taxon>Bacteria</taxon>
        <taxon>Pseudomonadati</taxon>
        <taxon>Pseudomonadota</taxon>
        <taxon>Gammaproteobacteria</taxon>
        <taxon>Enterobacterales</taxon>
        <taxon>Enterobacteriaceae</taxon>
        <taxon>Citrobacter</taxon>
        <taxon>environmental samples</taxon>
    </lineage>
</organism>
<sequence>MKRSIIFSAMLPFLSVGMAHAADITDEGQLIIQATVEGSSCHFNSNGGDSAIIDMGTISTSDVYKIGIGAISNTKVWNTDADSIEIICPSTVELKNITFSPTKFSEHPGLLQDDEDDTTGVGFAVDFYNTTTSFVNINEKDQVVDVSGLKGESIGNEGVKYTLKFDARWARLAQVVNAGDVKSTIKFTVETD</sequence>
<dbReference type="EMBL" id="FLUA01000037">
    <property type="protein sequence ID" value="SBV64832.1"/>
    <property type="molecule type" value="Genomic_DNA"/>
</dbReference>
<reference evidence="4" key="1">
    <citation type="submission" date="2016-04" db="EMBL/GenBank/DDBJ databases">
        <authorList>
            <person name="Evans L.H."/>
            <person name="Alamgir A."/>
            <person name="Owens N."/>
            <person name="Weber N.D."/>
            <person name="Virtaneva K."/>
            <person name="Barbian K."/>
            <person name="Babar A."/>
            <person name="Rosenke K."/>
        </authorList>
    </citation>
    <scope>NUCLEOTIDE SEQUENCE</scope>
    <source>
        <strain evidence="3">86-2</strain>
        <strain evidence="4">92-3</strain>
    </source>
</reference>
<dbReference type="InterPro" id="IPR008966">
    <property type="entry name" value="Adhesion_dom_sf"/>
</dbReference>
<feature type="domain" description="Fimbrial-type adhesion" evidence="2">
    <location>
        <begin position="32"/>
        <end position="190"/>
    </location>
</feature>
<dbReference type="InterPro" id="IPR050263">
    <property type="entry name" value="Bact_Fimbrial_Adh_Pro"/>
</dbReference>
<dbReference type="InterPro" id="IPR000259">
    <property type="entry name" value="Adhesion_dom_fimbrial"/>
</dbReference>
<dbReference type="PANTHER" id="PTHR33420:SF32">
    <property type="entry name" value="FIMBRIAL-LIKE PROTEIN"/>
    <property type="match status" value="1"/>
</dbReference>
<evidence type="ECO:0000256" key="1">
    <source>
        <dbReference type="SAM" id="SignalP"/>
    </source>
</evidence>
<dbReference type="InterPro" id="IPR036937">
    <property type="entry name" value="Adhesion_dom_fimbrial_sf"/>
</dbReference>
<proteinExistence type="predicted"/>